<reference evidence="3" key="1">
    <citation type="journal article" date="2013" name="Genome Announc.">
        <title>Draft Genome Sequence of Agarivorans albus Strain MKT 106T, an Agarolytic Marine Bacterium.</title>
        <authorList>
            <person name="Yasuike M."/>
            <person name="Nakamura Y."/>
            <person name="Kai W."/>
            <person name="Fujiwara A."/>
            <person name="Fukui Y."/>
            <person name="Satomi M."/>
            <person name="Sano M."/>
        </authorList>
    </citation>
    <scope>NUCLEOTIDE SEQUENCE [LARGE SCALE GENOMIC DNA]</scope>
</reference>
<dbReference type="GO" id="GO:0052861">
    <property type="term" value="F:endo-1,3(4)-beta-glucanase activity"/>
    <property type="evidence" value="ECO:0007669"/>
    <property type="project" value="UniProtKB-EC"/>
</dbReference>
<dbReference type="Pfam" id="PF22842">
    <property type="entry name" value="Pel9A-like_beta_helix"/>
    <property type="match status" value="1"/>
</dbReference>
<dbReference type="PANTHER" id="PTHR36453">
    <property type="entry name" value="SECRETED PROTEIN-RELATED"/>
    <property type="match status" value="1"/>
</dbReference>
<evidence type="ECO:0000256" key="1">
    <source>
        <dbReference type="SAM" id="MobiDB-lite"/>
    </source>
</evidence>
<dbReference type="SMART" id="SM00710">
    <property type="entry name" value="PbH1"/>
    <property type="match status" value="4"/>
</dbReference>
<sequence>MALLAVCFPLSAANYYVATNGNDANAGTLASPFLTLAKAAELAQAGDVVNIRAGSYHEVLRPSHSGTVDQPIVFQPYQDEKVIITAMEAVNGWSLDAENIYVADVGWDLGQSNFVMQGNTAMDLARWPNNVDGDPFTQNSLRNTGGSGSDVANNAYLDYAPGIPDADWSKGGSLYFYGDKPGSGWTTWRAFITSSTPTQVSFELDKNPTWIRTFHAPADGGDFFLQGIKQALDYQNEWYFDADTKKLYVQLPNGVMPSDNQVQMRKREQTIDLSARSYIHIKNLAVFGGSIEITNGASNNHIYGVTSLYGNYTLGVVSGFSSNNQSINIRSDWGKYNSLNNVIEKSEIGFGSGTGIYDSAENTQIINSYIHDFNYLGNYDAIINARGGNNTKVLNNTITRAGRDAIQAFNNNAEYAYNDVSRSNLIADDCGLFYTVGGPSNSEIHHNWLHDAYSSGSKSKAAGIYLDNDAAGFEVHHNVIWNTEWSNIQINWNGTDINIYNNTLWNGSATMGAWHKEGTEFSNVNVWNNLSDKSSWEPQSDKQNNLTVADSPFEDYENGDFRLKANASPIDVGRVISGITDDVLDGKPDVGAYERGGDNANWVAGIDWDRKLGPTGNGCYGLPGEDCLDPEVSLPLVNFAVSNVELNEGQEITLRLNLSTAAATYPVIIPYQLSGTADSNDHKLSAGDITINAGTEGLLKVQALADALLEGDETLVITLQAPSNALLGENNTVVVTIKDQTVDPDPDPDPDPEQPSQGSESGGGSSGYEMALLLLLATWRFSKRINQP</sequence>
<proteinExistence type="predicted"/>
<dbReference type="SUPFAM" id="SSF51126">
    <property type="entry name" value="Pectin lyase-like"/>
    <property type="match status" value="1"/>
</dbReference>
<evidence type="ECO:0000313" key="4">
    <source>
        <dbReference type="Proteomes" id="UP000014461"/>
    </source>
</evidence>
<dbReference type="AlphaFoldDB" id="R9PGB5"/>
<dbReference type="InterPro" id="IPR053868">
    <property type="entry name" value="Pel9A-like_beta_helix"/>
</dbReference>
<comment type="caution">
    <text evidence="3">The sequence shown here is derived from an EMBL/GenBank/DDBJ whole genome shotgun (WGS) entry which is preliminary data.</text>
</comment>
<dbReference type="PANTHER" id="PTHR36453:SF1">
    <property type="entry name" value="RIGHT HANDED BETA HELIX DOMAIN-CONTAINING PROTEIN"/>
    <property type="match status" value="1"/>
</dbReference>
<feature type="compositionally biased region" description="Acidic residues" evidence="1">
    <location>
        <begin position="742"/>
        <end position="752"/>
    </location>
</feature>
<dbReference type="SUPFAM" id="SSF141072">
    <property type="entry name" value="CalX-like"/>
    <property type="match status" value="1"/>
</dbReference>
<dbReference type="OrthoDB" id="9763537at2"/>
<dbReference type="Gene3D" id="2.160.20.10">
    <property type="entry name" value="Single-stranded right-handed beta-helix, Pectin lyase-like"/>
    <property type="match status" value="2"/>
</dbReference>
<dbReference type="InterPro" id="IPR012334">
    <property type="entry name" value="Pectin_lyas_fold"/>
</dbReference>
<keyword evidence="3" id="KW-0378">Hydrolase</keyword>
<name>R9PGB5_AGAAL</name>
<dbReference type="InterPro" id="IPR038081">
    <property type="entry name" value="CalX-like_sf"/>
</dbReference>
<dbReference type="InterPro" id="IPR006626">
    <property type="entry name" value="PbH1"/>
</dbReference>
<evidence type="ECO:0000313" key="3">
    <source>
        <dbReference type="EMBL" id="GAD00420.1"/>
    </source>
</evidence>
<accession>R9PGB5</accession>
<dbReference type="STRING" id="1331007.AALB_0500"/>
<dbReference type="Proteomes" id="UP000014461">
    <property type="component" value="Unassembled WGS sequence"/>
</dbReference>
<dbReference type="EC" id="3.2.1.6" evidence="3"/>
<evidence type="ECO:0000259" key="2">
    <source>
        <dbReference type="Pfam" id="PF22842"/>
    </source>
</evidence>
<gene>
    <name evidence="3" type="ORF">AALB_0500</name>
</gene>
<dbReference type="Gene3D" id="2.60.40.2030">
    <property type="match status" value="1"/>
</dbReference>
<keyword evidence="4" id="KW-1185">Reference proteome</keyword>
<feature type="region of interest" description="Disordered" evidence="1">
    <location>
        <begin position="740"/>
        <end position="766"/>
    </location>
</feature>
<feature type="domain" description="Pel9A-like right handed beta-helix region" evidence="2">
    <location>
        <begin position="9"/>
        <end position="56"/>
    </location>
</feature>
<dbReference type="EMBL" id="BARX01000002">
    <property type="protein sequence ID" value="GAD00420.1"/>
    <property type="molecule type" value="Genomic_DNA"/>
</dbReference>
<organism evidence="3 4">
    <name type="scientific">Agarivorans albus MKT 106</name>
    <dbReference type="NCBI Taxonomy" id="1331007"/>
    <lineage>
        <taxon>Bacteria</taxon>
        <taxon>Pseudomonadati</taxon>
        <taxon>Pseudomonadota</taxon>
        <taxon>Gammaproteobacteria</taxon>
        <taxon>Alteromonadales</taxon>
        <taxon>Alteromonadaceae</taxon>
        <taxon>Agarivorans</taxon>
    </lineage>
</organism>
<dbReference type="InterPro" id="IPR011050">
    <property type="entry name" value="Pectin_lyase_fold/virulence"/>
</dbReference>
<protein>
    <submittedName>
        <fullName evidence="3">Beta-1,3(4)-glucanase</fullName>
        <ecNumber evidence="3">3.2.1.6</ecNumber>
    </submittedName>
</protein>
<keyword evidence="3" id="KW-0326">Glycosidase</keyword>